<dbReference type="EMBL" id="CP076361">
    <property type="protein sequence ID" value="QWK90398.1"/>
    <property type="molecule type" value="Genomic_DNA"/>
</dbReference>
<dbReference type="Proteomes" id="UP000679352">
    <property type="component" value="Chromosome"/>
</dbReference>
<dbReference type="PANTHER" id="PTHR10443">
    <property type="entry name" value="MICROSOMAL DIPEPTIDASE"/>
    <property type="match status" value="1"/>
</dbReference>
<reference evidence="1" key="1">
    <citation type="submission" date="2021-06" db="EMBL/GenBank/DDBJ databases">
        <title>Direct submission.</title>
        <authorList>
            <person name="Lee C.-S."/>
            <person name="Jin L."/>
        </authorList>
    </citation>
    <scope>NUCLEOTIDE SEQUENCE</scope>
    <source>
        <strain evidence="1">Con5</strain>
    </source>
</reference>
<evidence type="ECO:0000313" key="1">
    <source>
        <dbReference type="EMBL" id="QWK90398.1"/>
    </source>
</evidence>
<dbReference type="Gene3D" id="3.20.20.140">
    <property type="entry name" value="Metal-dependent hydrolases"/>
    <property type="match status" value="1"/>
</dbReference>
<dbReference type="SUPFAM" id="SSF51556">
    <property type="entry name" value="Metallo-dependent hydrolases"/>
    <property type="match status" value="1"/>
</dbReference>
<organism evidence="1 2">
    <name type="scientific">Gemmobacter fulvus</name>
    <dbReference type="NCBI Taxonomy" id="2840474"/>
    <lineage>
        <taxon>Bacteria</taxon>
        <taxon>Pseudomonadati</taxon>
        <taxon>Pseudomonadota</taxon>
        <taxon>Alphaproteobacteria</taxon>
        <taxon>Rhodobacterales</taxon>
        <taxon>Paracoccaceae</taxon>
        <taxon>Gemmobacter</taxon>
    </lineage>
</organism>
<dbReference type="InterPro" id="IPR008257">
    <property type="entry name" value="Pept_M19"/>
</dbReference>
<dbReference type="InterPro" id="IPR032466">
    <property type="entry name" value="Metal_Hydrolase"/>
</dbReference>
<accession>A0A975S1X9</accession>
<evidence type="ECO:0000313" key="2">
    <source>
        <dbReference type="Proteomes" id="UP000679352"/>
    </source>
</evidence>
<sequence length="356" mass="38073">MKTAPLPVFDGHNDILLRMQMAPKKRGAIWLTGEGRGHLDLPRMQAGGFAAGIFAIYIPSPAAPGAPDYDAMMDNPPYEIELPAMIPLGVAQPIALSMAGHFLWMERASDGAFRVCRSVAEIEAAQAAGAIAGVMHMEGAEAIDDSLDALHSFHAMGLRSLGPVWSRPTIFGHGVPFKFPGTPDTGPGLTDAGKRLIRECNSLRIMVDLSHLNEAGFNDVAAISDAPLVATHSNAHAITPSTRNLTDRQLAIIRDTGGMVGLNFATVFLREDGKRASDMGWEAVLRHLDHLITHLGEDHVGFGSDFDGAAVPDGITDAAGLPNLLAAMAAHGYDAALIEKLRWSNWLRVLRQTWGG</sequence>
<dbReference type="AlphaFoldDB" id="A0A975S1X9"/>
<dbReference type="Pfam" id="PF01244">
    <property type="entry name" value="Peptidase_M19"/>
    <property type="match status" value="1"/>
</dbReference>
<proteinExistence type="predicted"/>
<dbReference type="RefSeq" id="WP_215504353.1">
    <property type="nucleotide sequence ID" value="NZ_CP076361.1"/>
</dbReference>
<dbReference type="KEGG" id="gfu:KM031_00235"/>
<dbReference type="GO" id="GO:0070573">
    <property type="term" value="F:metallodipeptidase activity"/>
    <property type="evidence" value="ECO:0007669"/>
    <property type="project" value="InterPro"/>
</dbReference>
<keyword evidence="2" id="KW-1185">Reference proteome</keyword>
<dbReference type="PROSITE" id="PS51365">
    <property type="entry name" value="RENAL_DIPEPTIDASE_2"/>
    <property type="match status" value="1"/>
</dbReference>
<dbReference type="GO" id="GO:0006508">
    <property type="term" value="P:proteolysis"/>
    <property type="evidence" value="ECO:0007669"/>
    <property type="project" value="InterPro"/>
</dbReference>
<protein>
    <submittedName>
        <fullName evidence="1">Dipeptidase</fullName>
    </submittedName>
</protein>
<dbReference type="PANTHER" id="PTHR10443:SF12">
    <property type="entry name" value="DIPEPTIDASE"/>
    <property type="match status" value="1"/>
</dbReference>
<name>A0A975S1X9_9RHOB</name>
<dbReference type="CDD" id="cd01301">
    <property type="entry name" value="rDP_like"/>
    <property type="match status" value="1"/>
</dbReference>
<gene>
    <name evidence="1" type="ORF">KM031_00235</name>
</gene>